<evidence type="ECO:0000313" key="3">
    <source>
        <dbReference type="Proteomes" id="UP001150907"/>
    </source>
</evidence>
<proteinExistence type="predicted"/>
<organism evidence="2 3">
    <name type="scientific">Coemansia thaxteri</name>
    <dbReference type="NCBI Taxonomy" id="2663907"/>
    <lineage>
        <taxon>Eukaryota</taxon>
        <taxon>Fungi</taxon>
        <taxon>Fungi incertae sedis</taxon>
        <taxon>Zoopagomycota</taxon>
        <taxon>Kickxellomycotina</taxon>
        <taxon>Kickxellomycetes</taxon>
        <taxon>Kickxellales</taxon>
        <taxon>Kickxellaceae</taxon>
        <taxon>Coemansia</taxon>
    </lineage>
</organism>
<dbReference type="OrthoDB" id="5573019at2759"/>
<dbReference type="Proteomes" id="UP001150907">
    <property type="component" value="Unassembled WGS sequence"/>
</dbReference>
<evidence type="ECO:0000313" key="2">
    <source>
        <dbReference type="EMBL" id="KAJ2002730.1"/>
    </source>
</evidence>
<feature type="compositionally biased region" description="Low complexity" evidence="1">
    <location>
        <begin position="32"/>
        <end position="55"/>
    </location>
</feature>
<accession>A0A9W8EJ53</accession>
<sequence>MSMFSMPTDSEFILAQGRMAQETRRRRMSDASVPSSMSTIPHSSSSHLLLGQSTGRPQERRRNTLGSTMFQTPPVCSNDAFHHEQLRPSTAPLPALPAAANTAQHQHINLANVRNSPPAAKSKDSPHVLFLMPLTPPQSPAATKSTEPLPFNSTYAQPRHANAILQPPLATIPERCISAYDSASMVGSLPCPTPAFDQLTATDSCEDIANTRHIVLGSKKICLARPRLIQIPLPTSQPIKNNMR</sequence>
<dbReference type="AlphaFoldDB" id="A0A9W8EJ53"/>
<comment type="caution">
    <text evidence="2">The sequence shown here is derived from an EMBL/GenBank/DDBJ whole genome shotgun (WGS) entry which is preliminary data.</text>
</comment>
<evidence type="ECO:0000256" key="1">
    <source>
        <dbReference type="SAM" id="MobiDB-lite"/>
    </source>
</evidence>
<dbReference type="EMBL" id="JANBQF010000275">
    <property type="protein sequence ID" value="KAJ2002730.1"/>
    <property type="molecule type" value="Genomic_DNA"/>
</dbReference>
<protein>
    <submittedName>
        <fullName evidence="2">Uncharacterized protein</fullName>
    </submittedName>
</protein>
<gene>
    <name evidence="2" type="ORF">H4R26_003457</name>
</gene>
<name>A0A9W8EJ53_9FUNG</name>
<keyword evidence="3" id="KW-1185">Reference proteome</keyword>
<reference evidence="2" key="1">
    <citation type="submission" date="2022-07" db="EMBL/GenBank/DDBJ databases">
        <title>Phylogenomic reconstructions and comparative analyses of Kickxellomycotina fungi.</title>
        <authorList>
            <person name="Reynolds N.K."/>
            <person name="Stajich J.E."/>
            <person name="Barry K."/>
            <person name="Grigoriev I.V."/>
            <person name="Crous P."/>
            <person name="Smith M.E."/>
        </authorList>
    </citation>
    <scope>NUCLEOTIDE SEQUENCE</scope>
    <source>
        <strain evidence="2">IMI 214461</strain>
    </source>
</reference>
<feature type="region of interest" description="Disordered" evidence="1">
    <location>
        <begin position="21"/>
        <end position="60"/>
    </location>
</feature>